<evidence type="ECO:0000256" key="2">
    <source>
        <dbReference type="ARBA" id="ARBA00022679"/>
    </source>
</evidence>
<evidence type="ECO:0000256" key="3">
    <source>
        <dbReference type="ARBA" id="ARBA00023027"/>
    </source>
</evidence>
<evidence type="ECO:0000313" key="6">
    <source>
        <dbReference type="EMBL" id="MIE67964.1"/>
    </source>
</evidence>
<dbReference type="GO" id="GO:0000215">
    <property type="term" value="F:tRNA 2'-phosphotransferase activity"/>
    <property type="evidence" value="ECO:0007669"/>
    <property type="project" value="TreeGrafter"/>
</dbReference>
<dbReference type="InterPro" id="IPR002745">
    <property type="entry name" value="Ptrans_KptA/Tpt1"/>
</dbReference>
<keyword evidence="3 5" id="KW-0520">NAD</keyword>
<comment type="caution">
    <text evidence="6">The sequence shown here is derived from an EMBL/GenBank/DDBJ whole genome shotgun (WGS) entry which is preliminary data.</text>
</comment>
<dbReference type="GO" id="GO:0006388">
    <property type="term" value="P:tRNA splicing, via endonucleolytic cleavage and ligation"/>
    <property type="evidence" value="ECO:0007669"/>
    <property type="project" value="UniProtKB-UniRule"/>
</dbReference>
<dbReference type="EMBL" id="RSHK01000001">
    <property type="protein sequence ID" value="MIE67964.1"/>
    <property type="molecule type" value="Genomic_DNA"/>
</dbReference>
<evidence type="ECO:0000256" key="1">
    <source>
        <dbReference type="ARBA" id="ARBA00009836"/>
    </source>
</evidence>
<accession>A0A6C8XS22</accession>
<name>A0A6C8XS22_SALDZ</name>
<dbReference type="Proteomes" id="UP000885362">
    <property type="component" value="Unassembled WGS sequence"/>
</dbReference>
<gene>
    <name evidence="5" type="primary">kptA</name>
    <name evidence="6" type="ORF">EL06_00175</name>
</gene>
<dbReference type="InterPro" id="IPR022928">
    <property type="entry name" value="RNA_2'-PTrans_KptA"/>
</dbReference>
<dbReference type="Gene3D" id="1.10.10.970">
    <property type="entry name" value="RNA 2'-phosphotransferase, Tpt1/KptA family, N-terminal domain"/>
    <property type="match status" value="1"/>
</dbReference>
<dbReference type="InterPro" id="IPR042080">
    <property type="entry name" value="RNA_2'-PTrans_N"/>
</dbReference>
<evidence type="ECO:0000256" key="5">
    <source>
        <dbReference type="HAMAP-Rule" id="MF_00299"/>
    </source>
</evidence>
<protein>
    <recommendedName>
        <fullName evidence="5">Probable RNA 2'-phosphotransferase</fullName>
        <ecNumber evidence="5">2.7.1.-</ecNumber>
    </recommendedName>
</protein>
<comment type="function">
    <text evidence="4 5">Removes the 2'-phosphate from RNA via an intermediate in which the phosphate is ADP-ribosylated by NAD followed by a presumed transesterification to release the RNA and generate ADP-ribose 1''-2''-cyclic phosphate (APPR&gt;P). May function as an ADP-ribosylase.</text>
</comment>
<dbReference type="Gene3D" id="3.20.170.30">
    <property type="match status" value="1"/>
</dbReference>
<dbReference type="InterPro" id="IPR042081">
    <property type="entry name" value="RNA_2'-PTrans_C"/>
</dbReference>
<keyword evidence="2 5" id="KW-0808">Transferase</keyword>
<comment type="similarity">
    <text evidence="1 5">Belongs to the KptA/TPT1 family.</text>
</comment>
<dbReference type="PANTHER" id="PTHR12684">
    <property type="entry name" value="PUTATIVE PHOSPHOTRANSFERASE"/>
    <property type="match status" value="1"/>
</dbReference>
<dbReference type="HAMAP" id="MF_00299">
    <property type="entry name" value="KptA"/>
    <property type="match status" value="1"/>
</dbReference>
<dbReference type="PANTHER" id="PTHR12684:SF2">
    <property type="entry name" value="TRNA 2'-PHOSPHOTRANSFERASE 1"/>
    <property type="match status" value="1"/>
</dbReference>
<sequence length="180" mass="20855">MSKKNTDISKFLSYILRHQPEAIGLFLDKEGWAVINDLILLSIKKGYTLDNNLIRNIVNSSDKKRFTISEDGLRIRAAQGHSTQHVNIDYKEKVPPCLLYHGTATRFIPTIREQGLLPLSRQYVHLSSDKDTAIQVGQRYGKPVLLKIKALNMYEQNFKFYQAENNVWLTEQVPYQFIQE</sequence>
<evidence type="ECO:0000256" key="4">
    <source>
        <dbReference type="ARBA" id="ARBA00025212"/>
    </source>
</evidence>
<dbReference type="Pfam" id="PF01885">
    <property type="entry name" value="PTS_2-RNA"/>
    <property type="match status" value="1"/>
</dbReference>
<dbReference type="AlphaFoldDB" id="A0A6C8XS22"/>
<dbReference type="SUPFAM" id="SSF56399">
    <property type="entry name" value="ADP-ribosylation"/>
    <property type="match status" value="1"/>
</dbReference>
<organism evidence="6">
    <name type="scientific">Salmonella diarizonae</name>
    <dbReference type="NCBI Taxonomy" id="59204"/>
    <lineage>
        <taxon>Bacteria</taxon>
        <taxon>Pseudomonadati</taxon>
        <taxon>Pseudomonadota</taxon>
        <taxon>Gammaproteobacteria</taxon>
        <taxon>Enterobacterales</taxon>
        <taxon>Enterobacteriaceae</taxon>
        <taxon>Salmonella</taxon>
    </lineage>
</organism>
<reference evidence="6" key="1">
    <citation type="submission" date="2018-08" db="EMBL/GenBank/DDBJ databases">
        <authorList>
            <consortium name="GenomeTrakr network: Whole genome sequencing for foodborne pathogen traceback"/>
        </authorList>
    </citation>
    <scope>NUCLEOTIDE SEQUENCE [LARGE SCALE GENOMIC DNA]</scope>
    <source>
        <strain evidence="6">FMA0132</strain>
    </source>
</reference>
<dbReference type="EC" id="2.7.1.-" evidence="5"/>
<proteinExistence type="inferred from homology"/>
<dbReference type="GO" id="GO:0003950">
    <property type="term" value="F:NAD+ poly-ADP-ribosyltransferase activity"/>
    <property type="evidence" value="ECO:0007669"/>
    <property type="project" value="InterPro"/>
</dbReference>